<dbReference type="Pfam" id="PF05057">
    <property type="entry name" value="DUF676"/>
    <property type="match status" value="1"/>
</dbReference>
<name>A0ABX0U4A7_9FLAO</name>
<keyword evidence="1" id="KW-0732">Signal</keyword>
<organism evidence="3 4">
    <name type="scientific">Wenyingzhuangia heitensis</name>
    <dbReference type="NCBI Taxonomy" id="1487859"/>
    <lineage>
        <taxon>Bacteria</taxon>
        <taxon>Pseudomonadati</taxon>
        <taxon>Bacteroidota</taxon>
        <taxon>Flavobacteriia</taxon>
        <taxon>Flavobacteriales</taxon>
        <taxon>Flavobacteriaceae</taxon>
        <taxon>Wenyingzhuangia</taxon>
    </lineage>
</organism>
<dbReference type="SUPFAM" id="SSF53474">
    <property type="entry name" value="alpha/beta-Hydrolases"/>
    <property type="match status" value="1"/>
</dbReference>
<dbReference type="Gene3D" id="3.40.50.1820">
    <property type="entry name" value="alpha/beta hydrolase"/>
    <property type="match status" value="1"/>
</dbReference>
<dbReference type="RefSeq" id="WP_167182399.1">
    <property type="nucleotide sequence ID" value="NZ_JAASQL010000001.1"/>
</dbReference>
<gene>
    <name evidence="3" type="ORF">FHR24_000138</name>
</gene>
<sequence length="961" mass="109690">MKKTYIIFTILVCLFVYKTQAQEENDYTAQMDGMFQYLDKTAIDTDILIDRVFPAANIQEFNQGVRIDTSSYRHYKQAWSELYRASYHHDFVGLETLKTGLYHKNYDQHIVPIGFINTEFHRTDFGTTEANAKVAFDENEEVFRNIAGLNPFVKKQTTIVSPLVHKVVGSSFSFKMEEACSLYQQGKRIKKLLLTTNGANFTLIDNFIASTQYFNTTYSESGIECLKFTITFSDDTSKITYAVLSVEKLSTAGERADTVAGSLDLETEEIPIWANHGEEDNVLDGDLLYQGYDESRPYEGKNEYKIYYDLIHKDKILNKPMIIIDGYDAADSRKISVEVDGRDGLEKSLYEQMSYDPDNNPETDNTVDMVQKYREQGYDVILVNHPRYKRREDGVEVVAGSDYLQRNAFTFIALLRRLKKRMQPEDKFTIIGPSMGGLVSRYALAYMEKKLAETGDTEKWDHKTALWVSFDSPHQGANIPIGVQKGIQYFANDLGVETAKEFITEQLDKPFPKQLLVNHYTNNSSYVRGAVGFRTRFQNELDALGFPKAEGLRRVALINGSVKGSLNGVSKAKYLGIEDDLTHLSSLDFFIGPLGSFLTNIVADKMKANFFHVTNEKTGISESLIFEGGIRGKFLWWKWWTNRVTYKSRPSRKGSYDVAPGGYFNAQVVLANESNTPNSGFEKKSLSYVFHSLSKYVIDPTHCFIPSKSALAYQKSEVLDEDISGEDLACAGKIPFDAYYAPSDNEQHVSLNEENVNWLTEQLTFDDIAQNDNVYNQLEAEEELYEITGPEYFIGEATYNFGNCFEASEIEWEASSNLSIVNSNSRSITVVTNINPFERSEGYIRAKFRNLVFEKRIIIRKRLMPNVIVDYHNNKINVTIRELKENGMYEPISNETLAYYNSSSGHINIFSYNGNMVASQPWGAGRENIIYMPYSAKNEYMYVAYIELYDFTVVSFIYAPY</sequence>
<comment type="caution">
    <text evidence="3">The sequence shown here is derived from an EMBL/GenBank/DDBJ whole genome shotgun (WGS) entry which is preliminary data.</text>
</comment>
<reference evidence="3 4" key="1">
    <citation type="submission" date="2020-03" db="EMBL/GenBank/DDBJ databases">
        <title>Genomic Encyclopedia of Type Strains, Phase IV (KMG-IV): sequencing the most valuable type-strain genomes for metagenomic binning, comparative biology and taxonomic classification.</title>
        <authorList>
            <person name="Goeker M."/>
        </authorList>
    </citation>
    <scope>NUCLEOTIDE SEQUENCE [LARGE SCALE GENOMIC DNA]</scope>
    <source>
        <strain evidence="3 4">DSM 101599</strain>
    </source>
</reference>
<evidence type="ECO:0000313" key="4">
    <source>
        <dbReference type="Proteomes" id="UP000745859"/>
    </source>
</evidence>
<accession>A0ABX0U4A7</accession>
<dbReference type="InterPro" id="IPR029058">
    <property type="entry name" value="AB_hydrolase_fold"/>
</dbReference>
<dbReference type="Proteomes" id="UP000745859">
    <property type="component" value="Unassembled WGS sequence"/>
</dbReference>
<evidence type="ECO:0000313" key="3">
    <source>
        <dbReference type="EMBL" id="NIJ43699.1"/>
    </source>
</evidence>
<keyword evidence="4" id="KW-1185">Reference proteome</keyword>
<protein>
    <recommendedName>
        <fullName evidence="2">DUF676 domain-containing protein</fullName>
    </recommendedName>
</protein>
<dbReference type="InterPro" id="IPR007751">
    <property type="entry name" value="DUF676_lipase-like"/>
</dbReference>
<evidence type="ECO:0000256" key="1">
    <source>
        <dbReference type="SAM" id="SignalP"/>
    </source>
</evidence>
<proteinExistence type="predicted"/>
<feature type="chain" id="PRO_5046482351" description="DUF676 domain-containing protein" evidence="1">
    <location>
        <begin position="22"/>
        <end position="961"/>
    </location>
</feature>
<evidence type="ECO:0000259" key="2">
    <source>
        <dbReference type="Pfam" id="PF05057"/>
    </source>
</evidence>
<dbReference type="EMBL" id="JAASQL010000001">
    <property type="protein sequence ID" value="NIJ43699.1"/>
    <property type="molecule type" value="Genomic_DNA"/>
</dbReference>
<feature type="signal peptide" evidence="1">
    <location>
        <begin position="1"/>
        <end position="21"/>
    </location>
</feature>
<feature type="domain" description="DUF676" evidence="2">
    <location>
        <begin position="418"/>
        <end position="478"/>
    </location>
</feature>